<protein>
    <submittedName>
        <fullName evidence="4">Septum formation family protein</fullName>
    </submittedName>
</protein>
<keyword evidence="2" id="KW-1133">Transmembrane helix</keyword>
<gene>
    <name evidence="4" type="ORF">MMF94_33820</name>
</gene>
<feature type="transmembrane region" description="Helical" evidence="2">
    <location>
        <begin position="34"/>
        <end position="51"/>
    </location>
</feature>
<dbReference type="RefSeq" id="WP_241041519.1">
    <property type="nucleotide sequence ID" value="NZ_BAAAJF010000016.1"/>
</dbReference>
<evidence type="ECO:0000313" key="5">
    <source>
        <dbReference type="Proteomes" id="UP001299970"/>
    </source>
</evidence>
<organism evidence="4 5">
    <name type="scientific">Pseudonocardia alaniniphila</name>
    <dbReference type="NCBI Taxonomy" id="75291"/>
    <lineage>
        <taxon>Bacteria</taxon>
        <taxon>Bacillati</taxon>
        <taxon>Actinomycetota</taxon>
        <taxon>Actinomycetes</taxon>
        <taxon>Pseudonocardiales</taxon>
        <taxon>Pseudonocardiaceae</taxon>
        <taxon>Pseudonocardia</taxon>
    </lineage>
</organism>
<feature type="compositionally biased region" description="Pro residues" evidence="1">
    <location>
        <begin position="330"/>
        <end position="343"/>
    </location>
</feature>
<keyword evidence="2" id="KW-0472">Membrane</keyword>
<evidence type="ECO:0000259" key="3">
    <source>
        <dbReference type="Pfam" id="PF13845"/>
    </source>
</evidence>
<name>A0ABS9TQ96_9PSEU</name>
<keyword evidence="2" id="KW-0812">Transmembrane</keyword>
<evidence type="ECO:0000313" key="4">
    <source>
        <dbReference type="EMBL" id="MCH6170709.1"/>
    </source>
</evidence>
<feature type="compositionally biased region" description="Pro residues" evidence="1">
    <location>
        <begin position="9"/>
        <end position="19"/>
    </location>
</feature>
<comment type="caution">
    <text evidence="4">The sequence shown here is derived from an EMBL/GenBank/DDBJ whole genome shotgun (WGS) entry which is preliminary data.</text>
</comment>
<dbReference type="Proteomes" id="UP001299970">
    <property type="component" value="Unassembled WGS sequence"/>
</dbReference>
<feature type="compositionally biased region" description="Pro residues" evidence="1">
    <location>
        <begin position="405"/>
        <end position="414"/>
    </location>
</feature>
<accession>A0ABS9TQ96</accession>
<keyword evidence="5" id="KW-1185">Reference proteome</keyword>
<evidence type="ECO:0000256" key="1">
    <source>
        <dbReference type="SAM" id="MobiDB-lite"/>
    </source>
</evidence>
<proteinExistence type="predicted"/>
<feature type="domain" description="Septum formation-related" evidence="3">
    <location>
        <begin position="87"/>
        <end position="301"/>
    </location>
</feature>
<dbReference type="Pfam" id="PF13845">
    <property type="entry name" value="Septum_form"/>
    <property type="match status" value="1"/>
</dbReference>
<dbReference type="EMBL" id="JAKXMK010000036">
    <property type="protein sequence ID" value="MCH6170709.1"/>
    <property type="molecule type" value="Genomic_DNA"/>
</dbReference>
<reference evidence="4 5" key="1">
    <citation type="submission" date="2022-03" db="EMBL/GenBank/DDBJ databases">
        <title>Pseudonocardia alaer sp. nov., a novel actinomycete isolated from reed forest soil.</title>
        <authorList>
            <person name="Wang L."/>
        </authorList>
    </citation>
    <scope>NUCLEOTIDE SEQUENCE [LARGE SCALE GENOMIC DNA]</scope>
    <source>
        <strain evidence="4 5">Y-16303</strain>
    </source>
</reference>
<feature type="region of interest" description="Disordered" evidence="1">
    <location>
        <begin position="1"/>
        <end position="25"/>
    </location>
</feature>
<sequence length="421" mass="44120">MPADRRPPRTPADRPPPPAVNASRPLKQLPARRIVMGVLIGALTMFGVATLDTFAGATVPVLGTLAALPGVAGERDIVEVPAPPSTPGTCLMWTRSDAADTKVVDCAQPHLFEQAGSVALVDQATLPDDRQWRQLVNERCTQLVLDYMGGKFDPDGRYRVGALKPSPTKWAEGDRELRCGLQSSSRSGALYPLAGRAATSDQSAVHDPGTCLAIDGRTIGDPVDCAGPHAVETVGIVDLSQKFPDAFPAVGDQDAFLQPECGRIANEYAGSADVIAAKKLTVYWDNLTEDSWKAGTRKVNCNLAALLPDRSGFAPVTGPVRGEVVVGENPAPPASQVPGPGVPAPSTTVPVEPPIDGPPNEQPPPNGEPNDEQPPVSQPQAPPQPTEQPDVNTPAPPDPPRVDTPTPPNPPVPTTRPDTGA</sequence>
<feature type="compositionally biased region" description="Pro residues" evidence="1">
    <location>
        <begin position="376"/>
        <end position="386"/>
    </location>
</feature>
<feature type="region of interest" description="Disordered" evidence="1">
    <location>
        <begin position="324"/>
        <end position="421"/>
    </location>
</feature>
<dbReference type="InterPro" id="IPR026004">
    <property type="entry name" value="Septum_form"/>
</dbReference>
<evidence type="ECO:0000256" key="2">
    <source>
        <dbReference type="SAM" id="Phobius"/>
    </source>
</evidence>
<feature type="compositionally biased region" description="Pro residues" evidence="1">
    <location>
        <begin position="351"/>
        <end position="367"/>
    </location>
</feature>